<dbReference type="Proteomes" id="UP000444960">
    <property type="component" value="Unassembled WGS sequence"/>
</dbReference>
<protein>
    <submittedName>
        <fullName evidence="1">Uncharacterized protein</fullName>
    </submittedName>
</protein>
<sequence>MPPKKYTPKRRDRRTPTTVEAVVERLPERFIKPTLLRSDERPGTYDTPKSLRSFVWDLDQWLERENISGIESADLLGALGIPVADWYQAANS</sequence>
<keyword evidence="2" id="KW-1185">Reference proteome</keyword>
<proteinExistence type="predicted"/>
<accession>A0A7I9VA48</accession>
<organism evidence="1 2">
    <name type="scientific">Gordonia spumicola</name>
    <dbReference type="NCBI Taxonomy" id="589161"/>
    <lineage>
        <taxon>Bacteria</taxon>
        <taxon>Bacillati</taxon>
        <taxon>Actinomycetota</taxon>
        <taxon>Actinomycetes</taxon>
        <taxon>Mycobacteriales</taxon>
        <taxon>Gordoniaceae</taxon>
        <taxon>Gordonia</taxon>
    </lineage>
</organism>
<evidence type="ECO:0000313" key="2">
    <source>
        <dbReference type="Proteomes" id="UP000444960"/>
    </source>
</evidence>
<dbReference type="EMBL" id="BJOV01000005">
    <property type="protein sequence ID" value="GEE01953.1"/>
    <property type="molecule type" value="Genomic_DNA"/>
</dbReference>
<dbReference type="AlphaFoldDB" id="A0A7I9VA48"/>
<name>A0A7I9VA48_9ACTN</name>
<reference evidence="2" key="1">
    <citation type="submission" date="2019-06" db="EMBL/GenBank/DDBJ databases">
        <title>Gordonia isolated from sludge of a wastewater treatment plant.</title>
        <authorList>
            <person name="Tamura T."/>
            <person name="Aoyama K."/>
            <person name="Kang Y."/>
            <person name="Saito S."/>
            <person name="Akiyama N."/>
            <person name="Yazawa K."/>
            <person name="Gonoi T."/>
            <person name="Mikami Y."/>
        </authorList>
    </citation>
    <scope>NUCLEOTIDE SEQUENCE [LARGE SCALE GENOMIC DNA]</scope>
    <source>
        <strain evidence="2">NBRC 107696</strain>
    </source>
</reference>
<comment type="caution">
    <text evidence="1">The sequence shown here is derived from an EMBL/GenBank/DDBJ whole genome shotgun (WGS) entry which is preliminary data.</text>
</comment>
<gene>
    <name evidence="1" type="ORF">nbrc107696_23990</name>
</gene>
<evidence type="ECO:0000313" key="1">
    <source>
        <dbReference type="EMBL" id="GEE01953.1"/>
    </source>
</evidence>